<dbReference type="RefSeq" id="XP_060296468.1">
    <property type="nucleotide sequence ID" value="XM_060439906.1"/>
</dbReference>
<dbReference type="EMBL" id="JAUIRO010000004">
    <property type="protein sequence ID" value="KAK0717675.1"/>
    <property type="molecule type" value="Genomic_DNA"/>
</dbReference>
<dbReference type="AlphaFoldDB" id="A0AA40AKX6"/>
<accession>A0AA40AKX6</accession>
<protein>
    <submittedName>
        <fullName evidence="1">Uncharacterized protein</fullName>
    </submittedName>
</protein>
<gene>
    <name evidence="1" type="ORF">B0T26DRAFT_675952</name>
</gene>
<name>A0AA40AKX6_9PEZI</name>
<organism evidence="1 2">
    <name type="scientific">Lasiosphaeria miniovina</name>
    <dbReference type="NCBI Taxonomy" id="1954250"/>
    <lineage>
        <taxon>Eukaryota</taxon>
        <taxon>Fungi</taxon>
        <taxon>Dikarya</taxon>
        <taxon>Ascomycota</taxon>
        <taxon>Pezizomycotina</taxon>
        <taxon>Sordariomycetes</taxon>
        <taxon>Sordariomycetidae</taxon>
        <taxon>Sordariales</taxon>
        <taxon>Lasiosphaeriaceae</taxon>
        <taxon>Lasiosphaeria</taxon>
    </lineage>
</organism>
<reference evidence="1" key="1">
    <citation type="submission" date="2023-06" db="EMBL/GenBank/DDBJ databases">
        <title>Genome-scale phylogeny and comparative genomics of the fungal order Sordariales.</title>
        <authorList>
            <consortium name="Lawrence Berkeley National Laboratory"/>
            <person name="Hensen N."/>
            <person name="Bonometti L."/>
            <person name="Westerberg I."/>
            <person name="Brannstrom I.O."/>
            <person name="Guillou S."/>
            <person name="Cros-Aarteil S."/>
            <person name="Calhoun S."/>
            <person name="Haridas S."/>
            <person name="Kuo A."/>
            <person name="Mondo S."/>
            <person name="Pangilinan J."/>
            <person name="Riley R."/>
            <person name="LaButti K."/>
            <person name="Andreopoulos B."/>
            <person name="Lipzen A."/>
            <person name="Chen C."/>
            <person name="Yanf M."/>
            <person name="Daum C."/>
            <person name="Ng V."/>
            <person name="Clum A."/>
            <person name="Steindorff A."/>
            <person name="Ohm R."/>
            <person name="Martin F."/>
            <person name="Silar P."/>
            <person name="Natvig D."/>
            <person name="Lalanne C."/>
            <person name="Gautier V."/>
            <person name="Ament-velasquez S.L."/>
            <person name="Kruys A."/>
            <person name="Hutchinson M.I."/>
            <person name="Powell A.J."/>
            <person name="Barry K."/>
            <person name="Miller A.N."/>
            <person name="Grigoriev I.V."/>
            <person name="Debuchy R."/>
            <person name="Gladieux P."/>
            <person name="Thoren M.H."/>
            <person name="Johannesson H."/>
        </authorList>
    </citation>
    <scope>NUCLEOTIDE SEQUENCE</scope>
    <source>
        <strain evidence="1">SMH2392-1A</strain>
    </source>
</reference>
<dbReference type="Proteomes" id="UP001172101">
    <property type="component" value="Unassembled WGS sequence"/>
</dbReference>
<evidence type="ECO:0000313" key="2">
    <source>
        <dbReference type="Proteomes" id="UP001172101"/>
    </source>
</evidence>
<dbReference type="GeneID" id="85323176"/>
<sequence length="187" mass="20753">MPPAPHPQPAELAVPFRAGCWDTDDKIVPPSDAPRERVAGDSQLEVGFLKTDLPGNNGGMSRWRKAGARVFIKPNQARVLVSTQYDRNKFNRISSWNTKLVVFWARHRLVDSAEAGESKPTAAASQSADDRVKPAVRVRIAERHDRLVQPRQISTIIQRIQEIVQDMTAMAASGKGKATLHSLKRTI</sequence>
<comment type="caution">
    <text evidence="1">The sequence shown here is derived from an EMBL/GenBank/DDBJ whole genome shotgun (WGS) entry which is preliminary data.</text>
</comment>
<evidence type="ECO:0000313" key="1">
    <source>
        <dbReference type="EMBL" id="KAK0717675.1"/>
    </source>
</evidence>
<keyword evidence="2" id="KW-1185">Reference proteome</keyword>
<proteinExistence type="predicted"/>